<comment type="caution">
    <text evidence="1">The sequence shown here is derived from an EMBL/GenBank/DDBJ whole genome shotgun (WGS) entry which is preliminary data.</text>
</comment>
<protein>
    <submittedName>
        <fullName evidence="1">Uncharacterized protein</fullName>
    </submittedName>
</protein>
<keyword evidence="2" id="KW-1185">Reference proteome</keyword>
<dbReference type="EMBL" id="QXED01000003">
    <property type="protein sequence ID" value="RIV23441.1"/>
    <property type="molecule type" value="Genomic_DNA"/>
</dbReference>
<reference evidence="1 2" key="1">
    <citation type="submission" date="2018-08" db="EMBL/GenBank/DDBJ databases">
        <title>Fibrisoma montanum sp. nov., isolated from Danxia mountain soil.</title>
        <authorList>
            <person name="Huang Y."/>
        </authorList>
    </citation>
    <scope>NUCLEOTIDE SEQUENCE [LARGE SCALE GENOMIC DNA]</scope>
    <source>
        <strain evidence="1 2">HYT19</strain>
    </source>
</reference>
<dbReference type="AlphaFoldDB" id="A0A418MAQ5"/>
<proteinExistence type="predicted"/>
<gene>
    <name evidence="1" type="ORF">DYU11_10590</name>
</gene>
<dbReference type="RefSeq" id="WP_119667658.1">
    <property type="nucleotide sequence ID" value="NZ_QXED01000003.1"/>
</dbReference>
<dbReference type="Proteomes" id="UP000283523">
    <property type="component" value="Unassembled WGS sequence"/>
</dbReference>
<accession>A0A418MAQ5</accession>
<name>A0A418MAQ5_9BACT</name>
<sequence length="89" mass="10099">MIAAHSHFEKDGHSIPDSQVWKLITVDAFMMNAYVLLKRLTISNEKAYGLDYQNVKTEHVPLVVRPADDIPLVRIRQPLPSPMTNRSAT</sequence>
<evidence type="ECO:0000313" key="1">
    <source>
        <dbReference type="EMBL" id="RIV23441.1"/>
    </source>
</evidence>
<evidence type="ECO:0000313" key="2">
    <source>
        <dbReference type="Proteomes" id="UP000283523"/>
    </source>
</evidence>
<organism evidence="1 2">
    <name type="scientific">Fibrisoma montanum</name>
    <dbReference type="NCBI Taxonomy" id="2305895"/>
    <lineage>
        <taxon>Bacteria</taxon>
        <taxon>Pseudomonadati</taxon>
        <taxon>Bacteroidota</taxon>
        <taxon>Cytophagia</taxon>
        <taxon>Cytophagales</taxon>
        <taxon>Spirosomataceae</taxon>
        <taxon>Fibrisoma</taxon>
    </lineage>
</organism>